<keyword evidence="4" id="KW-0808">Transferase</keyword>
<dbReference type="InterPro" id="IPR003594">
    <property type="entry name" value="HATPase_dom"/>
</dbReference>
<keyword evidence="5" id="KW-0547">Nucleotide-binding</keyword>
<feature type="transmembrane region" description="Helical" evidence="9">
    <location>
        <begin position="12"/>
        <end position="33"/>
    </location>
</feature>
<dbReference type="PANTHER" id="PTHR43065:SF10">
    <property type="entry name" value="PEROXIDE STRESS-ACTIVATED HISTIDINE KINASE MAK3"/>
    <property type="match status" value="1"/>
</dbReference>
<keyword evidence="9" id="KW-0812">Transmembrane</keyword>
<name>A0A1G7FGT2_9SPHI</name>
<dbReference type="GO" id="GO:0005524">
    <property type="term" value="F:ATP binding"/>
    <property type="evidence" value="ECO:0007669"/>
    <property type="project" value="UniProtKB-KW"/>
</dbReference>
<dbReference type="CDD" id="cd00082">
    <property type="entry name" value="HisKA"/>
    <property type="match status" value="1"/>
</dbReference>
<keyword evidence="9" id="KW-0472">Membrane</keyword>
<evidence type="ECO:0000256" key="9">
    <source>
        <dbReference type="SAM" id="Phobius"/>
    </source>
</evidence>
<evidence type="ECO:0000259" key="10">
    <source>
        <dbReference type="PROSITE" id="PS50109"/>
    </source>
</evidence>
<dbReference type="InterPro" id="IPR003661">
    <property type="entry name" value="HisK_dim/P_dom"/>
</dbReference>
<proteinExistence type="predicted"/>
<dbReference type="OrthoDB" id="1931120at2"/>
<evidence type="ECO:0000256" key="5">
    <source>
        <dbReference type="ARBA" id="ARBA00022741"/>
    </source>
</evidence>
<dbReference type="PROSITE" id="PS50109">
    <property type="entry name" value="HIS_KIN"/>
    <property type="match status" value="1"/>
</dbReference>
<sequence>MNPYQQKKRWKYLLLSFAVVIASGSLLYTSYLVKNIAHSERTRAQVWAMSMRQLFNSDDNDFLQFTTSVRDSLTVPAIIVDEKGDVILSRGLDTTKTFINLPSDGNKKKYDPEYFKSELAYMKNQHEPIRLMVLGAPWKVYYKDSPLLTQLRLFPYIQLTVIAIFLLMAYTAFSSSRKSEQDQVWVGLAKETAHQLGTPISSLMAWIELMKEKFNAEDDVLVAEMENDVKRLEIVADRFSKIGSKPVLEEHAVYAVVKDFVDYFRVRVSKNIGFEMGGNPHLKAGLNVPLFDWVIENLLKNAVNAIDGKGSIKVEISGNKLKNQVFIDITDTGKGIPRSKFDTVFQPGYTTRKRGWGLGLSLTKRMIENYHNGQIFVKDSEVGKGTTFRIILKNTRDDKKAKS</sequence>
<evidence type="ECO:0000313" key="12">
    <source>
        <dbReference type="Proteomes" id="UP000199072"/>
    </source>
</evidence>
<evidence type="ECO:0000256" key="1">
    <source>
        <dbReference type="ARBA" id="ARBA00000085"/>
    </source>
</evidence>
<dbReference type="InterPro" id="IPR036890">
    <property type="entry name" value="HATPase_C_sf"/>
</dbReference>
<keyword evidence="7" id="KW-0067">ATP-binding</keyword>
<dbReference type="Pfam" id="PF02518">
    <property type="entry name" value="HATPase_c"/>
    <property type="match status" value="1"/>
</dbReference>
<dbReference type="GO" id="GO:0000155">
    <property type="term" value="F:phosphorelay sensor kinase activity"/>
    <property type="evidence" value="ECO:0007669"/>
    <property type="project" value="InterPro"/>
</dbReference>
<dbReference type="InterPro" id="IPR005467">
    <property type="entry name" value="His_kinase_dom"/>
</dbReference>
<dbReference type="SMART" id="SM00387">
    <property type="entry name" value="HATPase_c"/>
    <property type="match status" value="1"/>
</dbReference>
<feature type="transmembrane region" description="Helical" evidence="9">
    <location>
        <begin position="153"/>
        <end position="173"/>
    </location>
</feature>
<evidence type="ECO:0000256" key="6">
    <source>
        <dbReference type="ARBA" id="ARBA00022777"/>
    </source>
</evidence>
<evidence type="ECO:0000256" key="8">
    <source>
        <dbReference type="ARBA" id="ARBA00023012"/>
    </source>
</evidence>
<dbReference type="Gene3D" id="3.30.565.10">
    <property type="entry name" value="Histidine kinase-like ATPase, C-terminal domain"/>
    <property type="match status" value="1"/>
</dbReference>
<comment type="catalytic activity">
    <reaction evidence="1">
        <text>ATP + protein L-histidine = ADP + protein N-phospho-L-histidine.</text>
        <dbReference type="EC" id="2.7.13.3"/>
    </reaction>
</comment>
<protein>
    <recommendedName>
        <fullName evidence="2">histidine kinase</fullName>
        <ecNumber evidence="2">2.7.13.3</ecNumber>
    </recommendedName>
</protein>
<evidence type="ECO:0000256" key="3">
    <source>
        <dbReference type="ARBA" id="ARBA00022553"/>
    </source>
</evidence>
<evidence type="ECO:0000256" key="4">
    <source>
        <dbReference type="ARBA" id="ARBA00022679"/>
    </source>
</evidence>
<keyword evidence="12" id="KW-1185">Reference proteome</keyword>
<dbReference type="SUPFAM" id="SSF55874">
    <property type="entry name" value="ATPase domain of HSP90 chaperone/DNA topoisomerase II/histidine kinase"/>
    <property type="match status" value="1"/>
</dbReference>
<dbReference type="PRINTS" id="PR00344">
    <property type="entry name" value="BCTRLSENSOR"/>
</dbReference>
<dbReference type="RefSeq" id="WP_091151354.1">
    <property type="nucleotide sequence ID" value="NZ_FNAI01000009.1"/>
</dbReference>
<keyword evidence="3" id="KW-0597">Phosphoprotein</keyword>
<dbReference type="Proteomes" id="UP000199072">
    <property type="component" value="Unassembled WGS sequence"/>
</dbReference>
<gene>
    <name evidence="11" type="ORF">SAMN05216464_10953</name>
</gene>
<evidence type="ECO:0000256" key="7">
    <source>
        <dbReference type="ARBA" id="ARBA00022840"/>
    </source>
</evidence>
<dbReference type="EMBL" id="FNAI01000009">
    <property type="protein sequence ID" value="SDE75120.1"/>
    <property type="molecule type" value="Genomic_DNA"/>
</dbReference>
<dbReference type="AlphaFoldDB" id="A0A1G7FGT2"/>
<dbReference type="EC" id="2.7.13.3" evidence="2"/>
<dbReference type="PANTHER" id="PTHR43065">
    <property type="entry name" value="SENSOR HISTIDINE KINASE"/>
    <property type="match status" value="1"/>
</dbReference>
<feature type="domain" description="Histidine kinase" evidence="10">
    <location>
        <begin position="191"/>
        <end position="396"/>
    </location>
</feature>
<keyword evidence="8" id="KW-0902">Two-component regulatory system</keyword>
<keyword evidence="6 11" id="KW-0418">Kinase</keyword>
<evidence type="ECO:0000256" key="2">
    <source>
        <dbReference type="ARBA" id="ARBA00012438"/>
    </source>
</evidence>
<dbReference type="STRING" id="1391627.SAMN05216464_10953"/>
<keyword evidence="9" id="KW-1133">Transmembrane helix</keyword>
<accession>A0A1G7FGT2</accession>
<dbReference type="InterPro" id="IPR004358">
    <property type="entry name" value="Sig_transdc_His_kin-like_C"/>
</dbReference>
<organism evidence="11 12">
    <name type="scientific">Mucilaginibacter pineti</name>
    <dbReference type="NCBI Taxonomy" id="1391627"/>
    <lineage>
        <taxon>Bacteria</taxon>
        <taxon>Pseudomonadati</taxon>
        <taxon>Bacteroidota</taxon>
        <taxon>Sphingobacteriia</taxon>
        <taxon>Sphingobacteriales</taxon>
        <taxon>Sphingobacteriaceae</taxon>
        <taxon>Mucilaginibacter</taxon>
    </lineage>
</organism>
<reference evidence="11 12" key="1">
    <citation type="submission" date="2016-10" db="EMBL/GenBank/DDBJ databases">
        <authorList>
            <person name="de Groot N.N."/>
        </authorList>
    </citation>
    <scope>NUCLEOTIDE SEQUENCE [LARGE SCALE GENOMIC DNA]</scope>
    <source>
        <strain evidence="11 12">47C3B</strain>
    </source>
</reference>
<evidence type="ECO:0000313" key="11">
    <source>
        <dbReference type="EMBL" id="SDE75120.1"/>
    </source>
</evidence>